<proteinExistence type="inferred from homology"/>
<sequence length="1184" mass="134896">MRLQQLDIKGFKSFANQTVVNFDADVIGIVGPNGSGKSNIVDAIRWVLGEQKGSELRLDKMASIIFNGTKKKKPGNLASVSLTFENNKDLLPTEYQTVTITRMLYRSGDSEYRLNGVQCRLKDIRNLFLDTGIGSNSYAIIALGMVDDILADKDNSRRRMFEQAAGISKYKNRKKESLNKLKSTEEDLARIEDLLFEITNNLKSLEKQAKRARKYRDLKGEYRDLSLLLTGIRVEKLRLDYEKLKQETEQAEASYRQTDERITRLEASLDEARKMHVDKEQRVGERQRKLNALTGELRGLESERQLLQQRKGFVTRQTTQLTEALQRAETEIADYQAQIGKTETLVAEAREQLEGQQQGRLAAQAKLTDVREGHAGLKSKLDEHLKIQQEEERKIFDLEKRRAINGNQIENFRFQVERNQAEMEDRRGERENLEALLEELTGTISGREAAATQLEDKEAERLRAIEDVVTDSEHLQAELNRINRGLDARRNEYKLTKSMIDSLEGYPESIRFLSKNRSWTAEPQLLGDVLLVQPEYRAAIENYLDPYLNYYLVANAAEARAAIRLLSEQQKGKANFFVLDALADAPFLAADAGATAGRPAVDVLTVDPPYDQLVRRLLHGVSISDTDELPQPTVDGATVLSKDGRFVRRPYSVAGGSLGLFEGKKIGRKKNLEALDKAIKQAEKEAQGLGKQLTERKATLSELRAQRTDRDIQAVRRELSQLQQRFAGVQAKVEGFQNFFRDTEAKNERLQTDALALEAGNVDIDRELQELRQRIATLREQVSGTDASYQELSEALSEASARYNQENIAFIQQQNRVQALENELAFRQNRERELRGQEVDNRQQLKGLEKEARQFDEQEATLDGNLERMQAEKEEYRATLNAAEKAYYEARSQINALEDELRKDNRQRQDAQVKVNQLKDRFTDVRFKLNGVEERLKIEFDLTLEQLAAVEVEEWTGTVAELEMKVDRLRSRIGNYGEINPMAVEAYDEMRERHDNITEQRDDIVSAKETLIKTIKEIEDTATVQFLHAFEQVRIYFIDVFRSLFTEDDNCDLILLDPENPLESNIEIVAKPKGKRPQTISQLSGGEKTLTATALLFALYLLKPAPFCIFDEVDAPLDDANIAKFNRIIKKFSKDSQFIIVTHNKLTMEAVDSIYGVYTTEQGGSGVVPVQFTELEGSTTFAAR</sequence>
<dbReference type="OrthoDB" id="9808768at2"/>
<feature type="coiled-coil region" evidence="6">
    <location>
        <begin position="416"/>
        <end position="443"/>
    </location>
</feature>
<dbReference type="GO" id="GO:0030261">
    <property type="term" value="P:chromosome condensation"/>
    <property type="evidence" value="ECO:0007669"/>
    <property type="project" value="InterPro"/>
</dbReference>
<name>A0A2S6I5B3_9BACT</name>
<feature type="domain" description="SMC hinge" evidence="8">
    <location>
        <begin position="525"/>
        <end position="626"/>
    </location>
</feature>
<comment type="function">
    <text evidence="6">Required for chromosome condensation and partitioning.</text>
</comment>
<dbReference type="PANTHER" id="PTHR43977">
    <property type="entry name" value="STRUCTURAL MAINTENANCE OF CHROMOSOMES PROTEIN 3"/>
    <property type="match status" value="1"/>
</dbReference>
<keyword evidence="4 6" id="KW-0175">Coiled coil</keyword>
<accession>A0A2S6I5B3</accession>
<protein>
    <recommendedName>
        <fullName evidence="6">Chromosome partition protein Smc</fullName>
    </recommendedName>
</protein>
<keyword evidence="10" id="KW-1185">Reference proteome</keyword>
<dbReference type="GO" id="GO:0005737">
    <property type="term" value="C:cytoplasm"/>
    <property type="evidence" value="ECO:0007669"/>
    <property type="project" value="UniProtKB-SubCell"/>
</dbReference>
<evidence type="ECO:0000259" key="8">
    <source>
        <dbReference type="Pfam" id="PF06470"/>
    </source>
</evidence>
<dbReference type="GO" id="GO:0005524">
    <property type="term" value="F:ATP binding"/>
    <property type="evidence" value="ECO:0007669"/>
    <property type="project" value="UniProtKB-UniRule"/>
</dbReference>
<dbReference type="Gene3D" id="3.40.50.300">
    <property type="entry name" value="P-loop containing nucleotide triphosphate hydrolases"/>
    <property type="match status" value="2"/>
</dbReference>
<dbReference type="SUPFAM" id="SSF52540">
    <property type="entry name" value="P-loop containing nucleoside triphosphate hydrolases"/>
    <property type="match status" value="2"/>
</dbReference>
<keyword evidence="5 6" id="KW-0238">DNA-binding</keyword>
<dbReference type="Gene3D" id="1.10.287.1490">
    <property type="match status" value="1"/>
</dbReference>
<comment type="domain">
    <text evidence="6">Contains large globular domains required for ATP hydrolysis at each terminus and a third globular domain forming a flexible hinge near the middle of the molecule. These domains are separated by coiled-coil structures.</text>
</comment>
<dbReference type="GO" id="GO:0006260">
    <property type="term" value="P:DNA replication"/>
    <property type="evidence" value="ECO:0007669"/>
    <property type="project" value="UniProtKB-UniRule"/>
</dbReference>
<organism evidence="9 10">
    <name type="scientific">Neolewinella xylanilytica</name>
    <dbReference type="NCBI Taxonomy" id="1514080"/>
    <lineage>
        <taxon>Bacteria</taxon>
        <taxon>Pseudomonadati</taxon>
        <taxon>Bacteroidota</taxon>
        <taxon>Saprospiria</taxon>
        <taxon>Saprospirales</taxon>
        <taxon>Lewinellaceae</taxon>
        <taxon>Neolewinella</taxon>
    </lineage>
</organism>
<comment type="similarity">
    <text evidence="6">Belongs to the SMC family.</text>
</comment>
<evidence type="ECO:0000313" key="9">
    <source>
        <dbReference type="EMBL" id="PPK86363.1"/>
    </source>
</evidence>
<dbReference type="GO" id="GO:0003677">
    <property type="term" value="F:DNA binding"/>
    <property type="evidence" value="ECO:0007669"/>
    <property type="project" value="UniProtKB-UniRule"/>
</dbReference>
<reference evidence="9 10" key="1">
    <citation type="submission" date="2018-02" db="EMBL/GenBank/DDBJ databases">
        <title>Genomic Encyclopedia of Archaeal and Bacterial Type Strains, Phase II (KMG-II): from individual species to whole genera.</title>
        <authorList>
            <person name="Goeker M."/>
        </authorList>
    </citation>
    <scope>NUCLEOTIDE SEQUENCE [LARGE SCALE GENOMIC DNA]</scope>
    <source>
        <strain evidence="9 10">DSM 29526</strain>
    </source>
</reference>
<keyword evidence="1 6" id="KW-0963">Cytoplasm</keyword>
<dbReference type="PIRSF" id="PIRSF005719">
    <property type="entry name" value="SMC"/>
    <property type="match status" value="1"/>
</dbReference>
<comment type="subcellular location">
    <subcellularLocation>
        <location evidence="6">Cytoplasm</location>
    </subcellularLocation>
</comment>
<dbReference type="Pfam" id="PF02463">
    <property type="entry name" value="SMC_N"/>
    <property type="match status" value="1"/>
</dbReference>
<feature type="coiled-coil region" evidence="6">
    <location>
        <begin position="761"/>
        <end position="921"/>
    </location>
</feature>
<dbReference type="Gene3D" id="1.20.5.170">
    <property type="match status" value="1"/>
</dbReference>
<dbReference type="GO" id="GO:0007059">
    <property type="term" value="P:chromosome segregation"/>
    <property type="evidence" value="ECO:0007669"/>
    <property type="project" value="UniProtKB-UniRule"/>
</dbReference>
<dbReference type="InterPro" id="IPR011890">
    <property type="entry name" value="SMC_prok"/>
</dbReference>
<dbReference type="InterPro" id="IPR003395">
    <property type="entry name" value="RecF/RecN/SMC_N"/>
</dbReference>
<dbReference type="NCBIfam" id="TIGR02168">
    <property type="entry name" value="SMC_prok_B"/>
    <property type="match status" value="1"/>
</dbReference>
<keyword evidence="2 6" id="KW-0547">Nucleotide-binding</keyword>
<dbReference type="InterPro" id="IPR024704">
    <property type="entry name" value="SMC"/>
</dbReference>
<comment type="subunit">
    <text evidence="6">Homodimer.</text>
</comment>
<dbReference type="SUPFAM" id="SSF75553">
    <property type="entry name" value="Smc hinge domain"/>
    <property type="match status" value="1"/>
</dbReference>
<dbReference type="InterPro" id="IPR010935">
    <property type="entry name" value="SMC_hinge"/>
</dbReference>
<evidence type="ECO:0000256" key="4">
    <source>
        <dbReference type="ARBA" id="ARBA00023054"/>
    </source>
</evidence>
<dbReference type="InterPro" id="IPR036277">
    <property type="entry name" value="SMC_hinge_sf"/>
</dbReference>
<evidence type="ECO:0000256" key="3">
    <source>
        <dbReference type="ARBA" id="ARBA00022840"/>
    </source>
</evidence>
<gene>
    <name evidence="6" type="primary">smc</name>
    <name evidence="9" type="ORF">CLV84_3289</name>
</gene>
<dbReference type="EMBL" id="PTJC01000006">
    <property type="protein sequence ID" value="PPK86363.1"/>
    <property type="molecule type" value="Genomic_DNA"/>
</dbReference>
<keyword evidence="3 6" id="KW-0067">ATP-binding</keyword>
<dbReference type="RefSeq" id="WP_104420801.1">
    <property type="nucleotide sequence ID" value="NZ_PTJC01000006.1"/>
</dbReference>
<feature type="binding site" evidence="6">
    <location>
        <begin position="32"/>
        <end position="39"/>
    </location>
    <ligand>
        <name>ATP</name>
        <dbReference type="ChEBI" id="CHEBI:30616"/>
    </ligand>
</feature>
<dbReference type="Gene3D" id="3.30.70.1620">
    <property type="match status" value="1"/>
</dbReference>
<evidence type="ECO:0000259" key="7">
    <source>
        <dbReference type="Pfam" id="PF02463"/>
    </source>
</evidence>
<dbReference type="Gene3D" id="6.10.140.1720">
    <property type="match status" value="1"/>
</dbReference>
<dbReference type="SUPFAM" id="SSF57997">
    <property type="entry name" value="Tropomyosin"/>
    <property type="match status" value="1"/>
</dbReference>
<evidence type="ECO:0000256" key="1">
    <source>
        <dbReference type="ARBA" id="ARBA00022490"/>
    </source>
</evidence>
<evidence type="ECO:0000256" key="5">
    <source>
        <dbReference type="ARBA" id="ARBA00023125"/>
    </source>
</evidence>
<feature type="domain" description="RecF/RecN/SMC N-terminal" evidence="7">
    <location>
        <begin position="3"/>
        <end position="1163"/>
    </location>
</feature>
<dbReference type="Pfam" id="PF06470">
    <property type="entry name" value="SMC_hinge"/>
    <property type="match status" value="1"/>
</dbReference>
<dbReference type="AlphaFoldDB" id="A0A2S6I5B3"/>
<comment type="caution">
    <text evidence="9">The sequence shown here is derived from an EMBL/GenBank/DDBJ whole genome shotgun (WGS) entry which is preliminary data.</text>
</comment>
<feature type="coiled-coil region" evidence="6">
    <location>
        <begin position="167"/>
        <end position="352"/>
    </location>
</feature>
<evidence type="ECO:0000256" key="2">
    <source>
        <dbReference type="ARBA" id="ARBA00022741"/>
    </source>
</evidence>
<feature type="coiled-coil region" evidence="6">
    <location>
        <begin position="665"/>
        <end position="732"/>
    </location>
</feature>
<dbReference type="Proteomes" id="UP000237662">
    <property type="component" value="Unassembled WGS sequence"/>
</dbReference>
<dbReference type="Gene3D" id="1.20.1060.20">
    <property type="match status" value="1"/>
</dbReference>
<evidence type="ECO:0000256" key="6">
    <source>
        <dbReference type="HAMAP-Rule" id="MF_01894"/>
    </source>
</evidence>
<dbReference type="GO" id="GO:0016887">
    <property type="term" value="F:ATP hydrolysis activity"/>
    <property type="evidence" value="ECO:0007669"/>
    <property type="project" value="InterPro"/>
</dbReference>
<dbReference type="InterPro" id="IPR027417">
    <property type="entry name" value="P-loop_NTPase"/>
</dbReference>
<dbReference type="GO" id="GO:0007062">
    <property type="term" value="P:sister chromatid cohesion"/>
    <property type="evidence" value="ECO:0007669"/>
    <property type="project" value="InterPro"/>
</dbReference>
<evidence type="ECO:0000313" key="10">
    <source>
        <dbReference type="Proteomes" id="UP000237662"/>
    </source>
</evidence>
<dbReference type="GO" id="GO:0005694">
    <property type="term" value="C:chromosome"/>
    <property type="evidence" value="ECO:0007669"/>
    <property type="project" value="InterPro"/>
</dbReference>
<dbReference type="HAMAP" id="MF_01894">
    <property type="entry name" value="Smc_prok"/>
    <property type="match status" value="1"/>
</dbReference>